<proteinExistence type="predicted"/>
<reference evidence="2" key="2">
    <citation type="journal article" date="2015" name="Data Brief">
        <title>Shoot transcriptome of the giant reed, Arundo donax.</title>
        <authorList>
            <person name="Barrero R.A."/>
            <person name="Guerrero F.D."/>
            <person name="Moolhuijzen P."/>
            <person name="Goolsby J.A."/>
            <person name="Tidwell J."/>
            <person name="Bellgard S.E."/>
            <person name="Bellgard M.I."/>
        </authorList>
    </citation>
    <scope>NUCLEOTIDE SEQUENCE</scope>
    <source>
        <tissue evidence="2">Shoot tissue taken approximately 20 cm above the soil surface</tissue>
    </source>
</reference>
<feature type="compositionally biased region" description="Low complexity" evidence="1">
    <location>
        <begin position="56"/>
        <end position="69"/>
    </location>
</feature>
<evidence type="ECO:0000313" key="2">
    <source>
        <dbReference type="EMBL" id="JAE04699.1"/>
    </source>
</evidence>
<feature type="region of interest" description="Disordered" evidence="1">
    <location>
        <begin position="28"/>
        <end position="69"/>
    </location>
</feature>
<dbReference type="EMBL" id="GBRH01193197">
    <property type="protein sequence ID" value="JAE04699.1"/>
    <property type="molecule type" value="Transcribed_RNA"/>
</dbReference>
<dbReference type="AlphaFoldDB" id="A0A0A9F0G4"/>
<organism evidence="2">
    <name type="scientific">Arundo donax</name>
    <name type="common">Giant reed</name>
    <name type="synonym">Donax arundinaceus</name>
    <dbReference type="NCBI Taxonomy" id="35708"/>
    <lineage>
        <taxon>Eukaryota</taxon>
        <taxon>Viridiplantae</taxon>
        <taxon>Streptophyta</taxon>
        <taxon>Embryophyta</taxon>
        <taxon>Tracheophyta</taxon>
        <taxon>Spermatophyta</taxon>
        <taxon>Magnoliopsida</taxon>
        <taxon>Liliopsida</taxon>
        <taxon>Poales</taxon>
        <taxon>Poaceae</taxon>
        <taxon>PACMAD clade</taxon>
        <taxon>Arundinoideae</taxon>
        <taxon>Arundineae</taxon>
        <taxon>Arundo</taxon>
    </lineage>
</organism>
<sequence length="69" mass="7204">MNQLHPSNSLSSMAAAWSVAASSVGPLRVTAPHSPAAATRTLPYRRSASSPRTKASRSVRSSSPTTPTR</sequence>
<evidence type="ECO:0000256" key="1">
    <source>
        <dbReference type="SAM" id="MobiDB-lite"/>
    </source>
</evidence>
<name>A0A0A9F0G4_ARUDO</name>
<reference evidence="2" key="1">
    <citation type="submission" date="2014-09" db="EMBL/GenBank/DDBJ databases">
        <authorList>
            <person name="Magalhaes I.L.F."/>
            <person name="Oliveira U."/>
            <person name="Santos F.R."/>
            <person name="Vidigal T.H.D.A."/>
            <person name="Brescovit A.D."/>
            <person name="Santos A.J."/>
        </authorList>
    </citation>
    <scope>NUCLEOTIDE SEQUENCE</scope>
    <source>
        <tissue evidence="2">Shoot tissue taken approximately 20 cm above the soil surface</tissue>
    </source>
</reference>
<accession>A0A0A9F0G4</accession>
<protein>
    <submittedName>
        <fullName evidence="2">Uncharacterized protein</fullName>
    </submittedName>
</protein>